<proteinExistence type="predicted"/>
<keyword evidence="2" id="KW-1185">Reference proteome</keyword>
<gene>
    <name evidence="1" type="ORF">D9611_011543</name>
</gene>
<name>A0A8H5ET85_9AGAR</name>
<dbReference type="EMBL" id="JAACJK010000226">
    <property type="protein sequence ID" value="KAF5311531.1"/>
    <property type="molecule type" value="Genomic_DNA"/>
</dbReference>
<evidence type="ECO:0000313" key="2">
    <source>
        <dbReference type="Proteomes" id="UP000541558"/>
    </source>
</evidence>
<protein>
    <submittedName>
        <fullName evidence="1">Uncharacterized protein</fullName>
    </submittedName>
</protein>
<comment type="caution">
    <text evidence="1">The sequence shown here is derived from an EMBL/GenBank/DDBJ whole genome shotgun (WGS) entry which is preliminary data.</text>
</comment>
<reference evidence="1 2" key="1">
    <citation type="journal article" date="2020" name="ISME J.">
        <title>Uncovering the hidden diversity of litter-decomposition mechanisms in mushroom-forming fungi.</title>
        <authorList>
            <person name="Floudas D."/>
            <person name="Bentzer J."/>
            <person name="Ahren D."/>
            <person name="Johansson T."/>
            <person name="Persson P."/>
            <person name="Tunlid A."/>
        </authorList>
    </citation>
    <scope>NUCLEOTIDE SEQUENCE [LARGE SCALE GENOMIC DNA]</scope>
    <source>
        <strain evidence="1 2">CBS 175.51</strain>
    </source>
</reference>
<dbReference type="Proteomes" id="UP000541558">
    <property type="component" value="Unassembled WGS sequence"/>
</dbReference>
<organism evidence="1 2">
    <name type="scientific">Ephemerocybe angulata</name>
    <dbReference type="NCBI Taxonomy" id="980116"/>
    <lineage>
        <taxon>Eukaryota</taxon>
        <taxon>Fungi</taxon>
        <taxon>Dikarya</taxon>
        <taxon>Basidiomycota</taxon>
        <taxon>Agaricomycotina</taxon>
        <taxon>Agaricomycetes</taxon>
        <taxon>Agaricomycetidae</taxon>
        <taxon>Agaricales</taxon>
        <taxon>Agaricineae</taxon>
        <taxon>Psathyrellaceae</taxon>
        <taxon>Ephemerocybe</taxon>
    </lineage>
</organism>
<dbReference type="AlphaFoldDB" id="A0A8H5ET85"/>
<sequence length="124" mass="14813">MSSCDFHLYSGASRASGGDHHHLELILDDDEQHHQHVVVDNDHPTPNQHYVDHKHDDKHHLHTHDFDHYDLDDEHHYDLDELDDRCHSATVHKHPYHHDVRDSRRDHLDFSRHILRNRIAECVC</sequence>
<evidence type="ECO:0000313" key="1">
    <source>
        <dbReference type="EMBL" id="KAF5311531.1"/>
    </source>
</evidence>
<accession>A0A8H5ET85</accession>